<dbReference type="Proteomes" id="UP000004407">
    <property type="component" value="Unassembled WGS sequence"/>
</dbReference>
<organism evidence="1 2">
    <name type="scientific">Leyella stercorea DSM 18206</name>
    <dbReference type="NCBI Taxonomy" id="1002367"/>
    <lineage>
        <taxon>Bacteria</taxon>
        <taxon>Pseudomonadati</taxon>
        <taxon>Bacteroidota</taxon>
        <taxon>Bacteroidia</taxon>
        <taxon>Bacteroidales</taxon>
        <taxon>Prevotellaceae</taxon>
        <taxon>Leyella</taxon>
    </lineage>
</organism>
<sequence length="174" mass="20427">MKKILFTFIISVLALDMSAQIQRTFLGNVLAVSTYEEVRTNMRNKGYGISDLINKDCAVYSYIKFAGYNCEEAYFNFIDNKFSMVTFIFEETSIKDTDTFNSLKEKLISKYPDFKYEEKENVVLFYDKSTFLSLRNEISDSTAKYVLSISYWDFNLTKEKLLNDINKRNSNDEF</sequence>
<accession>G6B1J6</accession>
<dbReference type="HOGENOM" id="CLU_1538698_0_0_10"/>
<evidence type="ECO:0000313" key="1">
    <source>
        <dbReference type="EMBL" id="EHJ36396.1"/>
    </source>
</evidence>
<proteinExistence type="predicted"/>
<comment type="caution">
    <text evidence="1">The sequence shown here is derived from an EMBL/GenBank/DDBJ whole genome shotgun (WGS) entry which is preliminary data.</text>
</comment>
<protein>
    <submittedName>
        <fullName evidence="1">Uncharacterized protein</fullName>
    </submittedName>
</protein>
<dbReference type="AlphaFoldDB" id="G6B1J6"/>
<dbReference type="GeneID" id="78338158"/>
<dbReference type="RefSeq" id="WP_007902858.1">
    <property type="nucleotide sequence ID" value="NZ_JH379469.1"/>
</dbReference>
<reference evidence="1 2" key="1">
    <citation type="submission" date="2011-08" db="EMBL/GenBank/DDBJ databases">
        <authorList>
            <person name="Weinstock G."/>
            <person name="Sodergren E."/>
            <person name="Clifton S."/>
            <person name="Fulton L."/>
            <person name="Fulton B."/>
            <person name="Courtney L."/>
            <person name="Fronick C."/>
            <person name="Harrison M."/>
            <person name="Strong C."/>
            <person name="Farmer C."/>
            <person name="Delahaunty K."/>
            <person name="Markovic C."/>
            <person name="Hall O."/>
            <person name="Minx P."/>
            <person name="Tomlinson C."/>
            <person name="Mitreva M."/>
            <person name="Hou S."/>
            <person name="Chen J."/>
            <person name="Wollam A."/>
            <person name="Pepin K.H."/>
            <person name="Johnson M."/>
            <person name="Bhonagiri V."/>
            <person name="Zhang X."/>
            <person name="Suruliraj S."/>
            <person name="Warren W."/>
            <person name="Chinwalla A."/>
            <person name="Mardis E.R."/>
            <person name="Wilson R.K."/>
        </authorList>
    </citation>
    <scope>NUCLEOTIDE SEQUENCE [LARGE SCALE GENOMIC DNA]</scope>
    <source>
        <strain evidence="1 2">DSM 18206</strain>
    </source>
</reference>
<evidence type="ECO:0000313" key="2">
    <source>
        <dbReference type="Proteomes" id="UP000004407"/>
    </source>
</evidence>
<name>G6B1J6_9BACT</name>
<dbReference type="EMBL" id="AFZZ01000246">
    <property type="protein sequence ID" value="EHJ36396.1"/>
    <property type="molecule type" value="Genomic_DNA"/>
</dbReference>
<gene>
    <name evidence="1" type="ORF">HMPREF0673_02767</name>
</gene>